<dbReference type="SMART" id="SM00241">
    <property type="entry name" value="ZP"/>
    <property type="match status" value="1"/>
</dbReference>
<dbReference type="GO" id="GO:0005886">
    <property type="term" value="C:plasma membrane"/>
    <property type="evidence" value="ECO:0007669"/>
    <property type="project" value="UniProtKB-SubCell"/>
</dbReference>
<proteinExistence type="predicted"/>
<organism evidence="11 12">
    <name type="scientific">Heterodera trifolii</name>
    <dbReference type="NCBI Taxonomy" id="157864"/>
    <lineage>
        <taxon>Eukaryota</taxon>
        <taxon>Metazoa</taxon>
        <taxon>Ecdysozoa</taxon>
        <taxon>Nematoda</taxon>
        <taxon>Chromadorea</taxon>
        <taxon>Rhabditida</taxon>
        <taxon>Tylenchina</taxon>
        <taxon>Tylenchomorpha</taxon>
        <taxon>Tylenchoidea</taxon>
        <taxon>Heteroderidae</taxon>
        <taxon>Heteroderinae</taxon>
        <taxon>Heterodera</taxon>
    </lineage>
</organism>
<evidence type="ECO:0000259" key="10">
    <source>
        <dbReference type="PROSITE" id="PS51034"/>
    </source>
</evidence>
<dbReference type="InterPro" id="IPR057475">
    <property type="entry name" value="CUT_C"/>
</dbReference>
<evidence type="ECO:0000256" key="3">
    <source>
        <dbReference type="ARBA" id="ARBA00022475"/>
    </source>
</evidence>
<dbReference type="PANTHER" id="PTHR22907:SF46">
    <property type="entry name" value="ZP DOMAIN-CONTAINING PROTEIN"/>
    <property type="match status" value="1"/>
</dbReference>
<evidence type="ECO:0000256" key="2">
    <source>
        <dbReference type="ARBA" id="ARBA00022460"/>
    </source>
</evidence>
<keyword evidence="2" id="KW-0193">Cuticle</keyword>
<evidence type="ECO:0000256" key="4">
    <source>
        <dbReference type="ARBA" id="ARBA00022692"/>
    </source>
</evidence>
<feature type="chain" id="PRO_5044874935" description="ZP domain-containing protein" evidence="9">
    <location>
        <begin position="25"/>
        <end position="875"/>
    </location>
</feature>
<keyword evidence="7" id="KW-0472">Membrane</keyword>
<dbReference type="InterPro" id="IPR056953">
    <property type="entry name" value="CUT_N"/>
</dbReference>
<protein>
    <recommendedName>
        <fullName evidence="10">ZP domain-containing protein</fullName>
    </recommendedName>
</protein>
<feature type="signal peptide" evidence="9">
    <location>
        <begin position="1"/>
        <end position="24"/>
    </location>
</feature>
<evidence type="ECO:0000256" key="8">
    <source>
        <dbReference type="SAM" id="MobiDB-lite"/>
    </source>
</evidence>
<evidence type="ECO:0000313" key="11">
    <source>
        <dbReference type="EMBL" id="KAL3109536.1"/>
    </source>
</evidence>
<accession>A0ABD2L2W3</accession>
<feature type="region of interest" description="Disordered" evidence="8">
    <location>
        <begin position="118"/>
        <end position="141"/>
    </location>
</feature>
<dbReference type="InterPro" id="IPR001507">
    <property type="entry name" value="ZP_dom"/>
</dbReference>
<evidence type="ECO:0000256" key="9">
    <source>
        <dbReference type="SAM" id="SignalP"/>
    </source>
</evidence>
<gene>
    <name evidence="11" type="ORF">niasHT_011691</name>
</gene>
<dbReference type="AlphaFoldDB" id="A0ABD2L2W3"/>
<evidence type="ECO:0000256" key="6">
    <source>
        <dbReference type="ARBA" id="ARBA00022989"/>
    </source>
</evidence>
<keyword evidence="12" id="KW-1185">Reference proteome</keyword>
<dbReference type="Pfam" id="PF25301">
    <property type="entry name" value="CUT_C"/>
    <property type="match status" value="1"/>
</dbReference>
<feature type="region of interest" description="Disordered" evidence="8">
    <location>
        <begin position="412"/>
        <end position="431"/>
    </location>
</feature>
<dbReference type="PROSITE" id="PS51034">
    <property type="entry name" value="ZP_2"/>
    <property type="match status" value="1"/>
</dbReference>
<evidence type="ECO:0000256" key="1">
    <source>
        <dbReference type="ARBA" id="ARBA00004251"/>
    </source>
</evidence>
<keyword evidence="5 9" id="KW-0732">Signal</keyword>
<keyword evidence="4" id="KW-0812">Transmembrane</keyword>
<reference evidence="11 12" key="1">
    <citation type="submission" date="2024-10" db="EMBL/GenBank/DDBJ databases">
        <authorList>
            <person name="Kim D."/>
        </authorList>
    </citation>
    <scope>NUCLEOTIDE SEQUENCE [LARGE SCALE GENOMIC DNA]</scope>
    <source>
        <strain evidence="11">BH-2024</strain>
    </source>
</reference>
<dbReference type="GO" id="GO:0042302">
    <property type="term" value="F:structural constituent of cuticle"/>
    <property type="evidence" value="ECO:0007669"/>
    <property type="project" value="UniProtKB-KW"/>
</dbReference>
<evidence type="ECO:0000313" key="12">
    <source>
        <dbReference type="Proteomes" id="UP001620626"/>
    </source>
</evidence>
<feature type="compositionally biased region" description="Low complexity" evidence="8">
    <location>
        <begin position="412"/>
        <end position="422"/>
    </location>
</feature>
<dbReference type="Pfam" id="PF25057">
    <property type="entry name" value="CUT_N"/>
    <property type="match status" value="1"/>
</dbReference>
<sequence length="875" mass="95838">MPFFLRFCAFLFLIKSLNRLIAFASVVPAHQPQVTPRREMPKFLDGSAALGESEEEAEENAFEAGGEGQFEMEEWKQQKEEAVHRQGEDIGQIEENGNREKGQEILGVKMTDKTVPSFAVPSTRNGPTPPLAKQRPFGRETNRLSERTMPNGVRAFASGRYEPPAQRPPMIPRMPSHQPDDDSFDVSAHKKLPSPQLSFRSPTGQYAPLWSPAGAAFAVPSPAHFGGIAYYAPNSGDGMHRATAAEAAAHPIADGQPTKPPVLLIGAFPPSAKVRPFLSPSSHFVSHYSPPNPPPLLAGILSNSSDEFGTQSAAPHPNLYQSLGELRPTNYYEKSSTLPHHFPSAAAGNYVGSVVPPSKQPLLPPYFPTLVTAQSEFAVPTPSVGRFIPGRPYQPSRRGGGALLTTKAMPITTTTTTTAKPTEAPRGDCEQTDFPPLAPQPTEGPQGAVPNRSIGKARIICMEKGVQFALRTLFPFTGQIFAYEKKRIASCFFSMTNEPNINISFPFSECGIRNRQQNRFSTPMEQFHLQIVLVFHQQNASSNVQSFFVQCAQNRENGGENGRQAKFGRNIEEALDELNIVPIELEQKAPLPTPTMRFLVDQKREGDDGVETNDEFQIGQPLVVEFALQPKTEAFGFLVKNCVVKDTKRGIEHEVIDSFGCSTDLNIFGHLRYDTYNDIARANWHAFKLPDQSELALKCRVLICTDLADPSEVPFVGGCAALPSPPFCPDLATSPSDSVLADLSPASFARRLRRTNFVAGVIFNATVANWSSPAQRRVRTSLCVGNESDSNDGTQFCHRFLAEAAENLSKGRSGVSSAANHRFLAPSTFLCSFTCLCQNDNHLAHHSLIYSLTTKQIPCRPYAKESMAFCPSFGS</sequence>
<keyword evidence="6" id="KW-1133">Transmembrane helix</keyword>
<comment type="caution">
    <text evidence="11">The sequence shown here is derived from an EMBL/GenBank/DDBJ whole genome shotgun (WGS) entry which is preliminary data.</text>
</comment>
<feature type="domain" description="ZP" evidence="10">
    <location>
        <begin position="460"/>
        <end position="726"/>
    </location>
</feature>
<keyword evidence="3" id="KW-1003">Cell membrane</keyword>
<evidence type="ECO:0000256" key="7">
    <source>
        <dbReference type="ARBA" id="ARBA00023136"/>
    </source>
</evidence>
<evidence type="ECO:0000256" key="5">
    <source>
        <dbReference type="ARBA" id="ARBA00022729"/>
    </source>
</evidence>
<dbReference type="InterPro" id="IPR051962">
    <property type="entry name" value="Cuticlin"/>
</dbReference>
<comment type="subcellular location">
    <subcellularLocation>
        <location evidence="1">Cell membrane</location>
        <topology evidence="1">Single-pass type I membrane protein</topology>
    </subcellularLocation>
</comment>
<dbReference type="PANTHER" id="PTHR22907">
    <property type="entry name" value="GH04558P"/>
    <property type="match status" value="1"/>
</dbReference>
<feature type="region of interest" description="Disordered" evidence="8">
    <location>
        <begin position="156"/>
        <end position="183"/>
    </location>
</feature>
<dbReference type="Proteomes" id="UP001620626">
    <property type="component" value="Unassembled WGS sequence"/>
</dbReference>
<name>A0ABD2L2W3_9BILA</name>
<dbReference type="EMBL" id="JBICBT010000568">
    <property type="protein sequence ID" value="KAL3109536.1"/>
    <property type="molecule type" value="Genomic_DNA"/>
</dbReference>